<sequence length="64" mass="6970">MKKVSKFFVISVLALSVLGSAAYAAETFCTRSCRLAYEQCKSMGGNVDDCGDAYIDCLYKCQVP</sequence>
<feature type="signal peptide" evidence="1">
    <location>
        <begin position="1"/>
        <end position="24"/>
    </location>
</feature>
<dbReference type="Proteomes" id="UP001431235">
    <property type="component" value="Unassembled WGS sequence"/>
</dbReference>
<keyword evidence="3" id="KW-1185">Reference proteome</keyword>
<accession>A0ABT0SH59</accession>
<evidence type="ECO:0000313" key="2">
    <source>
        <dbReference type="EMBL" id="MCL7714641.1"/>
    </source>
</evidence>
<organism evidence="2 3">
    <name type="scientific">Stenotrophomonas mori</name>
    <dbReference type="NCBI Taxonomy" id="2871096"/>
    <lineage>
        <taxon>Bacteria</taxon>
        <taxon>Pseudomonadati</taxon>
        <taxon>Pseudomonadota</taxon>
        <taxon>Gammaproteobacteria</taxon>
        <taxon>Lysobacterales</taxon>
        <taxon>Lysobacteraceae</taxon>
        <taxon>Stenotrophomonas</taxon>
    </lineage>
</organism>
<feature type="chain" id="PRO_5047018045" description="Kazal-like domain-containing protein" evidence="1">
    <location>
        <begin position="25"/>
        <end position="64"/>
    </location>
</feature>
<reference evidence="2 3" key="1">
    <citation type="submission" date="2021-08" db="EMBL/GenBank/DDBJ databases">
        <title>Novel members of of the genus Stenotrophomonas from differernt environment.</title>
        <authorList>
            <person name="Deng Y."/>
        </authorList>
    </citation>
    <scope>NUCLEOTIDE SEQUENCE [LARGE SCALE GENOMIC DNA]</scope>
    <source>
        <strain evidence="2 3">CPCC 101365</strain>
    </source>
</reference>
<keyword evidence="1" id="KW-0732">Signal</keyword>
<name>A0ABT0SH59_9GAMM</name>
<evidence type="ECO:0000313" key="3">
    <source>
        <dbReference type="Proteomes" id="UP001431235"/>
    </source>
</evidence>
<evidence type="ECO:0008006" key="4">
    <source>
        <dbReference type="Google" id="ProtNLM"/>
    </source>
</evidence>
<protein>
    <recommendedName>
        <fullName evidence="4">Kazal-like domain-containing protein</fullName>
    </recommendedName>
</protein>
<proteinExistence type="predicted"/>
<evidence type="ECO:0000256" key="1">
    <source>
        <dbReference type="SAM" id="SignalP"/>
    </source>
</evidence>
<dbReference type="EMBL" id="JAIKTS010000002">
    <property type="protein sequence ID" value="MCL7714641.1"/>
    <property type="molecule type" value="Genomic_DNA"/>
</dbReference>
<dbReference type="RefSeq" id="WP_250063795.1">
    <property type="nucleotide sequence ID" value="NZ_JAIKTS010000002.1"/>
</dbReference>
<gene>
    <name evidence="2" type="ORF">K5L01_08300</name>
</gene>
<comment type="caution">
    <text evidence="2">The sequence shown here is derived from an EMBL/GenBank/DDBJ whole genome shotgun (WGS) entry which is preliminary data.</text>
</comment>